<comment type="caution">
    <text evidence="3">The sequence shown here is derived from an EMBL/GenBank/DDBJ whole genome shotgun (WGS) entry which is preliminary data.</text>
</comment>
<name>A0AAU9J3I2_9CILI</name>
<dbReference type="CDD" id="cd05467">
    <property type="entry name" value="CBM20"/>
    <property type="match status" value="1"/>
</dbReference>
<dbReference type="InterPro" id="IPR002044">
    <property type="entry name" value="CBM20"/>
</dbReference>
<feature type="domain" description="CBM20" evidence="2">
    <location>
        <begin position="91"/>
        <end position="200"/>
    </location>
</feature>
<sequence length="200" mass="22888">MVDKGHNFISKDTDSVFKSSCPCSFESKIKKPSESTSSTKIEDIKNHKSQVLASDKKRNKKSKNELINELNELKKLAIYDEALEEAIRREKEAAKGQTVDVVMSIHYNTSYGERLIILGGHELIGNWRSDKAVSLEWTPGSIWKTTISLDQKSKDIEYKYAVVRGHYVKWEGGDNRILKLTDAIQFGNKLLLNKLEVWRK</sequence>
<dbReference type="InterPro" id="IPR013784">
    <property type="entry name" value="Carb-bd-like_fold"/>
</dbReference>
<dbReference type="AlphaFoldDB" id="A0AAU9J3I2"/>
<dbReference type="PROSITE" id="PS51166">
    <property type="entry name" value="CBM20"/>
    <property type="match status" value="1"/>
</dbReference>
<organism evidence="3 4">
    <name type="scientific">Blepharisma stoltei</name>
    <dbReference type="NCBI Taxonomy" id="1481888"/>
    <lineage>
        <taxon>Eukaryota</taxon>
        <taxon>Sar</taxon>
        <taxon>Alveolata</taxon>
        <taxon>Ciliophora</taxon>
        <taxon>Postciliodesmatophora</taxon>
        <taxon>Heterotrichea</taxon>
        <taxon>Heterotrichida</taxon>
        <taxon>Blepharismidae</taxon>
        <taxon>Blepharisma</taxon>
    </lineage>
</organism>
<dbReference type="SUPFAM" id="SSF49452">
    <property type="entry name" value="Starch-binding domain-like"/>
    <property type="match status" value="1"/>
</dbReference>
<feature type="region of interest" description="Disordered" evidence="1">
    <location>
        <begin position="25"/>
        <end position="58"/>
    </location>
</feature>
<reference evidence="3" key="1">
    <citation type="submission" date="2021-09" db="EMBL/GenBank/DDBJ databases">
        <authorList>
            <consortium name="AG Swart"/>
            <person name="Singh M."/>
            <person name="Singh A."/>
            <person name="Seah K."/>
            <person name="Emmerich C."/>
        </authorList>
    </citation>
    <scope>NUCLEOTIDE SEQUENCE</scope>
    <source>
        <strain evidence="3">ATCC30299</strain>
    </source>
</reference>
<keyword evidence="4" id="KW-1185">Reference proteome</keyword>
<evidence type="ECO:0000256" key="1">
    <source>
        <dbReference type="SAM" id="MobiDB-lite"/>
    </source>
</evidence>
<dbReference type="GO" id="GO:0016020">
    <property type="term" value="C:membrane"/>
    <property type="evidence" value="ECO:0007669"/>
    <property type="project" value="TreeGrafter"/>
</dbReference>
<evidence type="ECO:0000313" key="3">
    <source>
        <dbReference type="EMBL" id="CAG9320796.1"/>
    </source>
</evidence>
<dbReference type="PANTHER" id="PTHR15048">
    <property type="entry name" value="STARCH-BINDING DOMAIN-CONTAINING PROTEIN 1"/>
    <property type="match status" value="1"/>
</dbReference>
<dbReference type="EMBL" id="CAJZBQ010000027">
    <property type="protein sequence ID" value="CAG9320796.1"/>
    <property type="molecule type" value="Genomic_DNA"/>
</dbReference>
<proteinExistence type="predicted"/>
<dbReference type="PANTHER" id="PTHR15048:SF0">
    <property type="entry name" value="STARCH-BINDING DOMAIN-CONTAINING PROTEIN 1"/>
    <property type="match status" value="1"/>
</dbReference>
<evidence type="ECO:0000259" key="2">
    <source>
        <dbReference type="PROSITE" id="PS51166"/>
    </source>
</evidence>
<gene>
    <name evidence="3" type="ORF">BSTOLATCC_MIC27376</name>
</gene>
<dbReference type="SMART" id="SM01065">
    <property type="entry name" value="CBM_2"/>
    <property type="match status" value="1"/>
</dbReference>
<accession>A0AAU9J3I2</accession>
<protein>
    <recommendedName>
        <fullName evidence="2">CBM20 domain-containing protein</fullName>
    </recommendedName>
</protein>
<dbReference type="Gene3D" id="2.60.40.10">
    <property type="entry name" value="Immunoglobulins"/>
    <property type="match status" value="1"/>
</dbReference>
<evidence type="ECO:0000313" key="4">
    <source>
        <dbReference type="Proteomes" id="UP001162131"/>
    </source>
</evidence>
<dbReference type="InterPro" id="IPR013783">
    <property type="entry name" value="Ig-like_fold"/>
</dbReference>
<dbReference type="Pfam" id="PF00686">
    <property type="entry name" value="CBM_20"/>
    <property type="match status" value="1"/>
</dbReference>
<dbReference type="GO" id="GO:2001070">
    <property type="term" value="F:starch binding"/>
    <property type="evidence" value="ECO:0007669"/>
    <property type="project" value="InterPro"/>
</dbReference>
<dbReference type="Proteomes" id="UP001162131">
    <property type="component" value="Unassembled WGS sequence"/>
</dbReference>